<evidence type="ECO:0000259" key="2">
    <source>
        <dbReference type="Pfam" id="PF24852"/>
    </source>
</evidence>
<sequence>MKGEGSSIYDKAWVWFKQREMAGLKMPDVKKRKQAVADEKARENGTATSKGKASAKEQSLPDISDIVLPGEEDDNVATYDTCDEIRKKINAHMKPPGVTAAQFCRDLYAQYHNPPVKSIQSNSLSTFRGAKGAVAGAKSTVYYTAYVYFEKL</sequence>
<accession>A0A136JE11</accession>
<gene>
    <name evidence="3" type="ORF">Micbo1qcDRAFT_157308</name>
</gene>
<reference evidence="4" key="1">
    <citation type="submission" date="2016-02" db="EMBL/GenBank/DDBJ databases">
        <title>Draft genome sequence of Microdochium bolleyi, a fungal endophyte of beachgrass.</title>
        <authorList>
            <consortium name="DOE Joint Genome Institute"/>
            <person name="David A.S."/>
            <person name="May G."/>
            <person name="Haridas S."/>
            <person name="Lim J."/>
            <person name="Wang M."/>
            <person name="Labutti K."/>
            <person name="Lipzen A."/>
            <person name="Barry K."/>
            <person name="Grigoriev I.V."/>
        </authorList>
    </citation>
    <scope>NUCLEOTIDE SEQUENCE [LARGE SCALE GENOMIC DNA]</scope>
    <source>
        <strain evidence="4">J235TASD1</strain>
    </source>
</reference>
<evidence type="ECO:0000256" key="1">
    <source>
        <dbReference type="SAM" id="MobiDB-lite"/>
    </source>
</evidence>
<organism evidence="3 4">
    <name type="scientific">Microdochium bolleyi</name>
    <dbReference type="NCBI Taxonomy" id="196109"/>
    <lineage>
        <taxon>Eukaryota</taxon>
        <taxon>Fungi</taxon>
        <taxon>Dikarya</taxon>
        <taxon>Ascomycota</taxon>
        <taxon>Pezizomycotina</taxon>
        <taxon>Sordariomycetes</taxon>
        <taxon>Xylariomycetidae</taxon>
        <taxon>Xylariales</taxon>
        <taxon>Microdochiaceae</taxon>
        <taxon>Microdochium</taxon>
    </lineage>
</organism>
<keyword evidence="4" id="KW-1185">Reference proteome</keyword>
<evidence type="ECO:0000313" key="3">
    <source>
        <dbReference type="EMBL" id="KXJ95392.1"/>
    </source>
</evidence>
<proteinExistence type="predicted"/>
<dbReference type="AlphaFoldDB" id="A0A136JE11"/>
<dbReference type="OrthoDB" id="2592504at2759"/>
<dbReference type="EMBL" id="KQ964246">
    <property type="protein sequence ID" value="KXJ95392.1"/>
    <property type="molecule type" value="Genomic_DNA"/>
</dbReference>
<dbReference type="Pfam" id="PF24852">
    <property type="entry name" value="DUF7726"/>
    <property type="match status" value="1"/>
</dbReference>
<feature type="non-terminal residue" evidence="3">
    <location>
        <position position="152"/>
    </location>
</feature>
<feature type="region of interest" description="Disordered" evidence="1">
    <location>
        <begin position="27"/>
        <end position="68"/>
    </location>
</feature>
<dbReference type="InterPro" id="IPR056143">
    <property type="entry name" value="DUF7726"/>
</dbReference>
<name>A0A136JE11_9PEZI</name>
<dbReference type="PANTHER" id="PTHR42339">
    <property type="entry name" value="HISTONE H1"/>
    <property type="match status" value="1"/>
</dbReference>
<dbReference type="PANTHER" id="PTHR42339:SF1">
    <property type="entry name" value="HISTONE H1"/>
    <property type="match status" value="1"/>
</dbReference>
<feature type="domain" description="DUF7726" evidence="2">
    <location>
        <begin position="77"/>
        <end position="151"/>
    </location>
</feature>
<evidence type="ECO:0000313" key="4">
    <source>
        <dbReference type="Proteomes" id="UP000070501"/>
    </source>
</evidence>
<dbReference type="Proteomes" id="UP000070501">
    <property type="component" value="Unassembled WGS sequence"/>
</dbReference>
<protein>
    <recommendedName>
        <fullName evidence="2">DUF7726 domain-containing protein</fullName>
    </recommendedName>
</protein>
<dbReference type="InParanoid" id="A0A136JE11"/>